<accession>A0A1B0AQD7</accession>
<evidence type="ECO:0000313" key="1">
    <source>
        <dbReference type="EnsemblMetazoa" id="GPPI004776-PA"/>
    </source>
</evidence>
<dbReference type="EMBL" id="JXJN01001810">
    <property type="status" value="NOT_ANNOTATED_CDS"/>
    <property type="molecule type" value="Genomic_DNA"/>
</dbReference>
<proteinExistence type="predicted"/>
<evidence type="ECO:0000313" key="2">
    <source>
        <dbReference type="Proteomes" id="UP000092460"/>
    </source>
</evidence>
<dbReference type="STRING" id="67801.A0A1B0AQD7"/>
<dbReference type="EMBL" id="JXJN01001812">
    <property type="status" value="NOT_ANNOTATED_CDS"/>
    <property type="molecule type" value="Genomic_DNA"/>
</dbReference>
<organism evidence="1 2">
    <name type="scientific">Glossina palpalis gambiensis</name>
    <dbReference type="NCBI Taxonomy" id="67801"/>
    <lineage>
        <taxon>Eukaryota</taxon>
        <taxon>Metazoa</taxon>
        <taxon>Ecdysozoa</taxon>
        <taxon>Arthropoda</taxon>
        <taxon>Hexapoda</taxon>
        <taxon>Insecta</taxon>
        <taxon>Pterygota</taxon>
        <taxon>Neoptera</taxon>
        <taxon>Endopterygota</taxon>
        <taxon>Diptera</taxon>
        <taxon>Brachycera</taxon>
        <taxon>Muscomorpha</taxon>
        <taxon>Hippoboscoidea</taxon>
        <taxon>Glossinidae</taxon>
        <taxon>Glossina</taxon>
    </lineage>
</organism>
<reference evidence="1" key="2">
    <citation type="submission" date="2020-05" db="UniProtKB">
        <authorList>
            <consortium name="EnsemblMetazoa"/>
        </authorList>
    </citation>
    <scope>IDENTIFICATION</scope>
    <source>
        <strain evidence="1">IAEA</strain>
    </source>
</reference>
<dbReference type="EnsemblMetazoa" id="GPPI004776-RA">
    <property type="protein sequence ID" value="GPPI004776-PA"/>
    <property type="gene ID" value="GPPI004776"/>
</dbReference>
<dbReference type="Proteomes" id="UP000092460">
    <property type="component" value="Unassembled WGS sequence"/>
</dbReference>
<dbReference type="EMBL" id="JXJN01001811">
    <property type="status" value="NOT_ANNOTATED_CDS"/>
    <property type="molecule type" value="Genomic_DNA"/>
</dbReference>
<sequence length="200" mass="22270">MDKVKIAGRIYINCFIKVSEHCIKKVIMEIFYQQNIVLTNDSRDYDSSAYSSSATTSSLSNCSSISLPPLIKTSDGHNTPKALVPLAALERDETLQYSGAGELVSQTIAEQQQQQQQVNQQVLHQLGFNVYDDNNVDLACSAIPTYKNLQEDEYTNNLLSMPDINNIFIQDDSILNYLNYSIEMTDTYSPTSSPSSSLSS</sequence>
<protein>
    <submittedName>
        <fullName evidence="1">Uncharacterized protein</fullName>
    </submittedName>
</protein>
<reference evidence="2" key="1">
    <citation type="submission" date="2015-01" db="EMBL/GenBank/DDBJ databases">
        <authorList>
            <person name="Aksoy S."/>
            <person name="Warren W."/>
            <person name="Wilson R.K."/>
        </authorList>
    </citation>
    <scope>NUCLEOTIDE SEQUENCE [LARGE SCALE GENOMIC DNA]</scope>
    <source>
        <strain evidence="2">IAEA</strain>
    </source>
</reference>
<dbReference type="AlphaFoldDB" id="A0A1B0AQD7"/>
<keyword evidence="2" id="KW-1185">Reference proteome</keyword>
<name>A0A1B0AQD7_9MUSC</name>
<dbReference type="VEuPathDB" id="VectorBase:GPPI004776"/>